<name>A0A292PZ81_9PEZI</name>
<dbReference type="AlphaFoldDB" id="A0A292PZ81"/>
<feature type="compositionally biased region" description="Low complexity" evidence="1">
    <location>
        <begin position="362"/>
        <end position="373"/>
    </location>
</feature>
<keyword evidence="3" id="KW-1185">Reference proteome</keyword>
<feature type="compositionally biased region" description="Low complexity" evidence="1">
    <location>
        <begin position="307"/>
        <end position="319"/>
    </location>
</feature>
<accession>A0A292PZ81</accession>
<gene>
    <name evidence="2" type="ORF">GSTUAT00003419001</name>
</gene>
<evidence type="ECO:0000313" key="2">
    <source>
        <dbReference type="EMBL" id="CUS12454.1"/>
    </source>
</evidence>
<feature type="compositionally biased region" description="Low complexity" evidence="1">
    <location>
        <begin position="274"/>
        <end position="298"/>
    </location>
</feature>
<feature type="compositionally biased region" description="Low complexity" evidence="1">
    <location>
        <begin position="421"/>
        <end position="438"/>
    </location>
</feature>
<feature type="region of interest" description="Disordered" evidence="1">
    <location>
        <begin position="1"/>
        <end position="53"/>
    </location>
</feature>
<protein>
    <submittedName>
        <fullName evidence="2">Uncharacterized protein</fullName>
    </submittedName>
</protein>
<feature type="region of interest" description="Disordered" evidence="1">
    <location>
        <begin position="552"/>
        <end position="615"/>
    </location>
</feature>
<feature type="compositionally biased region" description="Basic and acidic residues" evidence="1">
    <location>
        <begin position="92"/>
        <end position="104"/>
    </location>
</feature>
<dbReference type="Proteomes" id="UP001412239">
    <property type="component" value="Unassembled WGS sequence"/>
</dbReference>
<feature type="compositionally biased region" description="Polar residues" evidence="1">
    <location>
        <begin position="320"/>
        <end position="330"/>
    </location>
</feature>
<feature type="compositionally biased region" description="Polar residues" evidence="1">
    <location>
        <begin position="383"/>
        <end position="395"/>
    </location>
</feature>
<feature type="compositionally biased region" description="Polar residues" evidence="1">
    <location>
        <begin position="589"/>
        <end position="600"/>
    </location>
</feature>
<feature type="compositionally biased region" description="Polar residues" evidence="1">
    <location>
        <begin position="562"/>
        <end position="579"/>
    </location>
</feature>
<feature type="region of interest" description="Disordered" evidence="1">
    <location>
        <begin position="67"/>
        <end position="521"/>
    </location>
</feature>
<feature type="compositionally biased region" description="Low complexity" evidence="1">
    <location>
        <begin position="241"/>
        <end position="254"/>
    </location>
</feature>
<organism evidence="2 3">
    <name type="scientific">Tuber aestivum</name>
    <name type="common">summer truffle</name>
    <dbReference type="NCBI Taxonomy" id="59557"/>
    <lineage>
        <taxon>Eukaryota</taxon>
        <taxon>Fungi</taxon>
        <taxon>Dikarya</taxon>
        <taxon>Ascomycota</taxon>
        <taxon>Pezizomycotina</taxon>
        <taxon>Pezizomycetes</taxon>
        <taxon>Pezizales</taxon>
        <taxon>Tuberaceae</taxon>
        <taxon>Tuber</taxon>
    </lineage>
</organism>
<proteinExistence type="predicted"/>
<feature type="compositionally biased region" description="Basic and acidic residues" evidence="1">
    <location>
        <begin position="187"/>
        <end position="203"/>
    </location>
</feature>
<dbReference type="EMBL" id="LN890990">
    <property type="protein sequence ID" value="CUS12454.1"/>
    <property type="molecule type" value="Genomic_DNA"/>
</dbReference>
<feature type="compositionally biased region" description="Basic and acidic residues" evidence="1">
    <location>
        <begin position="602"/>
        <end position="615"/>
    </location>
</feature>
<evidence type="ECO:0000313" key="3">
    <source>
        <dbReference type="Proteomes" id="UP001412239"/>
    </source>
</evidence>
<feature type="compositionally biased region" description="Basic and acidic residues" evidence="1">
    <location>
        <begin position="117"/>
        <end position="140"/>
    </location>
</feature>
<reference evidence="2" key="1">
    <citation type="submission" date="2015-10" db="EMBL/GenBank/DDBJ databases">
        <authorList>
            <person name="Regsiter A."/>
            <person name="william w."/>
        </authorList>
    </citation>
    <scope>NUCLEOTIDE SEQUENCE</scope>
    <source>
        <strain evidence="2">Montdore</strain>
    </source>
</reference>
<feature type="compositionally biased region" description="Polar residues" evidence="1">
    <location>
        <begin position="225"/>
        <end position="240"/>
    </location>
</feature>
<feature type="compositionally biased region" description="Polar residues" evidence="1">
    <location>
        <begin position="144"/>
        <end position="154"/>
    </location>
</feature>
<evidence type="ECO:0000256" key="1">
    <source>
        <dbReference type="SAM" id="MobiDB-lite"/>
    </source>
</evidence>
<sequence>MASPESSRIGGARPSGGGGVKGLRAMFENSASPASGNASRDISPGPKPLGKVRTSFVAVTGNNGQMLGLQKISAPPSPTVTTDGGKFTPGFQDKDKVIHDKIIKEGGGAEPVNGAPKVEEPRKLEAKTDFKRDVKREIMVESKGSLNGFSTPKRSPTIPTPTSEGVQIKMEDETPQRPLETIPTQAEEERKDTKLAKTDDPKPRPAAIKTGHAPKSPTKPGFNSPRLNRSSVKSPTASGNTLTLPTSRTTSTSPLPSPTIPRSPARGASSITGSATSRRPASTSRASSKTRSAATSTSNTPINPTFNTSSNDATSSAASKTRQPATSKTRTAAPPKTEQKPVQSREPTKPAAMRGSAFGPTAASAAKLAADQAKQPTARRPPSSASAIRQTSPNNRPRRPESNLGTRPTARKATKSPVRPATSATTRSSRTSTESTTSVAPVGGDFLSRMMRPTTASASKVTDKKQIPTHQPPKRSGSVTSTSRRKEASSLPSPKVRLQKEDTRPEGSVIEEPVIQNPTESEGCVKAEIEANAVAVPEAAASEPKQITEVVTEPESIPNELSVDTTASEITSTHTQSPSVAGHEEDEGQTPTTSASSTTLVHEGDVQEEVAGKEE</sequence>
<feature type="compositionally biased region" description="Polar residues" evidence="1">
    <location>
        <begin position="29"/>
        <end position="40"/>
    </location>
</feature>